<accession>A0ABN9VT38</accession>
<gene>
    <name evidence="1" type="ORF">PCOR1329_LOCUS60973</name>
</gene>
<evidence type="ECO:0000313" key="1">
    <source>
        <dbReference type="EMBL" id="CAK0876673.1"/>
    </source>
</evidence>
<reference evidence="1" key="1">
    <citation type="submission" date="2023-10" db="EMBL/GenBank/DDBJ databases">
        <authorList>
            <person name="Chen Y."/>
            <person name="Shah S."/>
            <person name="Dougan E. K."/>
            <person name="Thang M."/>
            <person name="Chan C."/>
        </authorList>
    </citation>
    <scope>NUCLEOTIDE SEQUENCE [LARGE SCALE GENOMIC DNA]</scope>
</reference>
<evidence type="ECO:0000313" key="2">
    <source>
        <dbReference type="Proteomes" id="UP001189429"/>
    </source>
</evidence>
<organism evidence="1 2">
    <name type="scientific">Prorocentrum cordatum</name>
    <dbReference type="NCBI Taxonomy" id="2364126"/>
    <lineage>
        <taxon>Eukaryota</taxon>
        <taxon>Sar</taxon>
        <taxon>Alveolata</taxon>
        <taxon>Dinophyceae</taxon>
        <taxon>Prorocentrales</taxon>
        <taxon>Prorocentraceae</taxon>
        <taxon>Prorocentrum</taxon>
    </lineage>
</organism>
<dbReference type="EMBL" id="CAUYUJ010017656">
    <property type="protein sequence ID" value="CAK0876673.1"/>
    <property type="molecule type" value="Genomic_DNA"/>
</dbReference>
<keyword evidence="2" id="KW-1185">Reference proteome</keyword>
<protein>
    <submittedName>
        <fullName evidence="1">Uncharacterized protein</fullName>
    </submittedName>
</protein>
<comment type="caution">
    <text evidence="1">The sequence shown here is derived from an EMBL/GenBank/DDBJ whole genome shotgun (WGS) entry which is preliminary data.</text>
</comment>
<dbReference type="Proteomes" id="UP001189429">
    <property type="component" value="Unassembled WGS sequence"/>
</dbReference>
<sequence>MLKTYRSVEPTIFVLRANVLVSRGAVQALSRQWTTQCNVGEQQWEIQGDPSCKRFLLKFKGAANYASRLVNQTLALLRSEAPCGAWTEAAWRGAGPLACGSESWARQVAVHGRA</sequence>
<name>A0ABN9VT38_9DINO</name>
<proteinExistence type="predicted"/>